<organism evidence="1 2">
    <name type="scientific">Vermiconidia calcicola</name>
    <dbReference type="NCBI Taxonomy" id="1690605"/>
    <lineage>
        <taxon>Eukaryota</taxon>
        <taxon>Fungi</taxon>
        <taxon>Dikarya</taxon>
        <taxon>Ascomycota</taxon>
        <taxon>Pezizomycotina</taxon>
        <taxon>Dothideomycetes</taxon>
        <taxon>Dothideomycetidae</taxon>
        <taxon>Mycosphaerellales</taxon>
        <taxon>Extremaceae</taxon>
        <taxon>Vermiconidia</taxon>
    </lineage>
</organism>
<gene>
    <name evidence="1" type="ORF">LTR37_001479</name>
</gene>
<dbReference type="Proteomes" id="UP001281147">
    <property type="component" value="Unassembled WGS sequence"/>
</dbReference>
<comment type="caution">
    <text evidence="1">The sequence shown here is derived from an EMBL/GenBank/DDBJ whole genome shotgun (WGS) entry which is preliminary data.</text>
</comment>
<name>A0ACC3NYI6_9PEZI</name>
<proteinExistence type="predicted"/>
<evidence type="ECO:0000313" key="1">
    <source>
        <dbReference type="EMBL" id="KAK3723995.1"/>
    </source>
</evidence>
<protein>
    <submittedName>
        <fullName evidence="1">Uncharacterized protein</fullName>
    </submittedName>
</protein>
<reference evidence="1" key="1">
    <citation type="submission" date="2023-07" db="EMBL/GenBank/DDBJ databases">
        <title>Black Yeasts Isolated from many extreme environments.</title>
        <authorList>
            <person name="Coleine C."/>
            <person name="Stajich J.E."/>
            <person name="Selbmann L."/>
        </authorList>
    </citation>
    <scope>NUCLEOTIDE SEQUENCE</scope>
    <source>
        <strain evidence="1">CCFEE 5714</strain>
    </source>
</reference>
<sequence>MKLLSLIAALAFATTTLAGDPMANDWKNAGECATHSPDINAAIDDFCSKGDIMVPSKYARNGKTSGSAHVSIKGSCSPKQWVPKTYCQAQFHAVCANGGPLGGGKKKFNGCQKFVINRVHHN</sequence>
<keyword evidence="2" id="KW-1185">Reference proteome</keyword>
<evidence type="ECO:0000313" key="2">
    <source>
        <dbReference type="Proteomes" id="UP001281147"/>
    </source>
</evidence>
<dbReference type="EMBL" id="JAUTXU010000007">
    <property type="protein sequence ID" value="KAK3723995.1"/>
    <property type="molecule type" value="Genomic_DNA"/>
</dbReference>
<accession>A0ACC3NYI6</accession>